<evidence type="ECO:0000313" key="3">
    <source>
        <dbReference type="EMBL" id="KAG2909518.1"/>
    </source>
</evidence>
<feature type="region of interest" description="Disordered" evidence="1">
    <location>
        <begin position="1"/>
        <end position="265"/>
    </location>
</feature>
<dbReference type="EMBL" id="RCMG01000709">
    <property type="protein sequence ID" value="KAG2850175.1"/>
    <property type="molecule type" value="Genomic_DNA"/>
</dbReference>
<evidence type="ECO:0000313" key="6">
    <source>
        <dbReference type="EMBL" id="KAG3213568.1"/>
    </source>
</evidence>
<feature type="region of interest" description="Disordered" evidence="1">
    <location>
        <begin position="509"/>
        <end position="535"/>
    </location>
</feature>
<dbReference type="EMBL" id="RCML01000726">
    <property type="protein sequence ID" value="KAG2970416.1"/>
    <property type="molecule type" value="Genomic_DNA"/>
</dbReference>
<dbReference type="Proteomes" id="UP000251314">
    <property type="component" value="Unassembled WGS sequence"/>
</dbReference>
<feature type="region of interest" description="Disordered" evidence="1">
    <location>
        <begin position="348"/>
        <end position="368"/>
    </location>
</feature>
<proteinExistence type="predicted"/>
<evidence type="ECO:0000313" key="4">
    <source>
        <dbReference type="EMBL" id="KAG2926783.1"/>
    </source>
</evidence>
<feature type="compositionally biased region" description="Basic and acidic residues" evidence="1">
    <location>
        <begin position="216"/>
        <end position="235"/>
    </location>
</feature>
<feature type="compositionally biased region" description="Basic and acidic residues" evidence="1">
    <location>
        <begin position="348"/>
        <end position="360"/>
    </location>
</feature>
<feature type="compositionally biased region" description="Basic and acidic residues" evidence="1">
    <location>
        <begin position="180"/>
        <end position="190"/>
    </location>
</feature>
<feature type="compositionally biased region" description="Acidic residues" evidence="1">
    <location>
        <begin position="170"/>
        <end position="179"/>
    </location>
</feature>
<reference evidence="7 8" key="1">
    <citation type="submission" date="2018-01" db="EMBL/GenBank/DDBJ databases">
        <title>Draft genome of the strawberry crown rot pathogen Phytophthora cactorum.</title>
        <authorList>
            <person name="Armitage A.D."/>
            <person name="Lysoe E."/>
            <person name="Nellist C.F."/>
            <person name="Harrison R.J."/>
            <person name="Brurberg M.B."/>
        </authorList>
    </citation>
    <scope>NUCLEOTIDE SEQUENCE [LARGE SCALE GENOMIC DNA]</scope>
    <source>
        <strain evidence="7 8">10300</strain>
    </source>
</reference>
<protein>
    <submittedName>
        <fullName evidence="7">Uncharacterized protein</fullName>
    </submittedName>
</protein>
<sequence length="535" mass="60170">MVKRRGPFKLKVQLPADEDTDSVSEREVKREDVDSSDSSFDESSSSESEVGMKNEKLHRKSDTSSSSSGSSSEEDSEVEEKPPGRNVLALGSSSSSSEDDSSASDRNSSEESESEEEAARIKQSPSKMKKNVATKKQKTSKTKKKRAAKSSGFKGLKRLKRMSMSGSSDENSEMEEDQPLDTKDAVKMEAYEDDTEAEMDTVKGEAPGLDTDDEDWKPQDEESKGGAKSTKKWDEIVEDSDEEWRGDEWEDEDMPTEDENDEEVRGGDVAQAKFVLRNITSRIPLIEETAIRRGVKLSGPPLEFATTHLDEYARKFRWPQHIRNLRNTNFSQDSSEILEDYEVLTEIRQSDPDPNDHDVPNESPCAQVPRPIVALAAEALRRSSRKRKRTPGSEIRDEDTPSATTLVNIARAGGQFGDHFVESLLTANGKALQGILDYDYDKRCWASLPTKKKPIANWRFVLEHVRRTMGNSESDDAVYPPMKQETLERITKRLKKLYGYATQHEEYDVFVDSKPTRNSNAGETTPEEQTGEHSE</sequence>
<name>A0A329RSF8_9STRA</name>
<dbReference type="VEuPathDB" id="FungiDB:PC110_g17119"/>
<comment type="caution">
    <text evidence="7">The sequence shown here is derived from an EMBL/GenBank/DDBJ whole genome shotgun (WGS) entry which is preliminary data.</text>
</comment>
<dbReference type="EMBL" id="RCMV01000719">
    <property type="protein sequence ID" value="KAG3213568.1"/>
    <property type="molecule type" value="Genomic_DNA"/>
</dbReference>
<keyword evidence="8" id="KW-1185">Reference proteome</keyword>
<feature type="compositionally biased region" description="Basic residues" evidence="1">
    <location>
        <begin position="127"/>
        <end position="148"/>
    </location>
</feature>
<dbReference type="Proteomes" id="UP000735874">
    <property type="component" value="Unassembled WGS sequence"/>
</dbReference>
<organism evidence="7 8">
    <name type="scientific">Phytophthora cactorum</name>
    <dbReference type="NCBI Taxonomy" id="29920"/>
    <lineage>
        <taxon>Eukaryota</taxon>
        <taxon>Sar</taxon>
        <taxon>Stramenopiles</taxon>
        <taxon>Oomycota</taxon>
        <taxon>Peronosporomycetes</taxon>
        <taxon>Peronosporales</taxon>
        <taxon>Peronosporaceae</taxon>
        <taxon>Phytophthora</taxon>
    </lineage>
</organism>
<dbReference type="EMBL" id="RCMI01000466">
    <property type="protein sequence ID" value="KAG2909518.1"/>
    <property type="molecule type" value="Genomic_DNA"/>
</dbReference>
<feature type="compositionally biased region" description="Low complexity" evidence="1">
    <location>
        <begin position="36"/>
        <end position="49"/>
    </location>
</feature>
<dbReference type="Proteomes" id="UP000697107">
    <property type="component" value="Unassembled WGS sequence"/>
</dbReference>
<evidence type="ECO:0000313" key="7">
    <source>
        <dbReference type="EMBL" id="RAW26476.1"/>
    </source>
</evidence>
<gene>
    <name evidence="7" type="ORF">PC110_g17119</name>
    <name evidence="2" type="ORF">PC113_g17020</name>
    <name evidence="3" type="ORF">PC115_g13221</name>
    <name evidence="4" type="ORF">PC117_g14767</name>
    <name evidence="5" type="ORF">PC118_g16878</name>
    <name evidence="6" type="ORF">PC129_g15498</name>
</gene>
<feature type="compositionally biased region" description="Basic and acidic residues" evidence="1">
    <location>
        <begin position="23"/>
        <end position="33"/>
    </location>
</feature>
<dbReference type="AlphaFoldDB" id="A0A329RSF8"/>
<feature type="region of interest" description="Disordered" evidence="1">
    <location>
        <begin position="381"/>
        <end position="401"/>
    </location>
</feature>
<dbReference type="Proteomes" id="UP000760860">
    <property type="component" value="Unassembled WGS sequence"/>
</dbReference>
<dbReference type="OrthoDB" id="76598at2759"/>
<dbReference type="EMBL" id="RCMK01000472">
    <property type="protein sequence ID" value="KAG2926783.1"/>
    <property type="molecule type" value="Genomic_DNA"/>
</dbReference>
<evidence type="ECO:0000256" key="1">
    <source>
        <dbReference type="SAM" id="MobiDB-lite"/>
    </source>
</evidence>
<evidence type="ECO:0000313" key="2">
    <source>
        <dbReference type="EMBL" id="KAG2850175.1"/>
    </source>
</evidence>
<reference evidence="2" key="2">
    <citation type="submission" date="2018-10" db="EMBL/GenBank/DDBJ databases">
        <title>Effector identification in a new, highly contiguous assembly of the strawberry crown rot pathogen Phytophthora cactorum.</title>
        <authorList>
            <person name="Armitage A.D."/>
            <person name="Nellist C.F."/>
            <person name="Bates H."/>
            <person name="Vickerstaff R.J."/>
            <person name="Harrison R.J."/>
        </authorList>
    </citation>
    <scope>NUCLEOTIDE SEQUENCE</scope>
    <source>
        <strain evidence="2">15-7</strain>
        <strain evidence="3">4032</strain>
        <strain evidence="4">4040</strain>
        <strain evidence="5">P415</strain>
        <strain evidence="6">P421</strain>
    </source>
</reference>
<evidence type="ECO:0000313" key="8">
    <source>
        <dbReference type="Proteomes" id="UP000251314"/>
    </source>
</evidence>
<dbReference type="EMBL" id="MJFZ01000646">
    <property type="protein sequence ID" value="RAW26476.1"/>
    <property type="molecule type" value="Genomic_DNA"/>
</dbReference>
<dbReference type="Proteomes" id="UP000774804">
    <property type="component" value="Unassembled WGS sequence"/>
</dbReference>
<evidence type="ECO:0000313" key="5">
    <source>
        <dbReference type="EMBL" id="KAG2970416.1"/>
    </source>
</evidence>
<dbReference type="Proteomes" id="UP000736787">
    <property type="component" value="Unassembled WGS sequence"/>
</dbReference>
<accession>A0A329RSF8</accession>
<feature type="compositionally biased region" description="Acidic residues" evidence="1">
    <location>
        <begin position="236"/>
        <end position="262"/>
    </location>
</feature>